<reference evidence="2" key="1">
    <citation type="journal article" date="2019" name="bioRxiv">
        <title>The Genome of the Zebra Mussel, Dreissena polymorpha: A Resource for Invasive Species Research.</title>
        <authorList>
            <person name="McCartney M.A."/>
            <person name="Auch B."/>
            <person name="Kono T."/>
            <person name="Mallez S."/>
            <person name="Zhang Y."/>
            <person name="Obille A."/>
            <person name="Becker A."/>
            <person name="Abrahante J.E."/>
            <person name="Garbe J."/>
            <person name="Badalamenti J.P."/>
            <person name="Herman A."/>
            <person name="Mangelson H."/>
            <person name="Liachko I."/>
            <person name="Sullivan S."/>
            <person name="Sone E.D."/>
            <person name="Koren S."/>
            <person name="Silverstein K.A.T."/>
            <person name="Beckman K.B."/>
            <person name="Gohl D.M."/>
        </authorList>
    </citation>
    <scope>NUCLEOTIDE SEQUENCE</scope>
    <source>
        <strain evidence="2">Duluth1</strain>
        <tissue evidence="2">Whole animal</tissue>
    </source>
</reference>
<proteinExistence type="predicted"/>
<feature type="compositionally biased region" description="Basic and acidic residues" evidence="1">
    <location>
        <begin position="82"/>
        <end position="95"/>
    </location>
</feature>
<feature type="region of interest" description="Disordered" evidence="1">
    <location>
        <begin position="82"/>
        <end position="131"/>
    </location>
</feature>
<comment type="caution">
    <text evidence="2">The sequence shown here is derived from an EMBL/GenBank/DDBJ whole genome shotgun (WGS) entry which is preliminary data.</text>
</comment>
<accession>A0A9D4ENC9</accession>
<evidence type="ECO:0000256" key="1">
    <source>
        <dbReference type="SAM" id="MobiDB-lite"/>
    </source>
</evidence>
<dbReference type="Proteomes" id="UP000828390">
    <property type="component" value="Unassembled WGS sequence"/>
</dbReference>
<dbReference type="EMBL" id="JAIWYP010000008">
    <property type="protein sequence ID" value="KAH3781140.1"/>
    <property type="molecule type" value="Genomic_DNA"/>
</dbReference>
<organism evidence="2 3">
    <name type="scientific">Dreissena polymorpha</name>
    <name type="common">Zebra mussel</name>
    <name type="synonym">Mytilus polymorpha</name>
    <dbReference type="NCBI Taxonomy" id="45954"/>
    <lineage>
        <taxon>Eukaryota</taxon>
        <taxon>Metazoa</taxon>
        <taxon>Spiralia</taxon>
        <taxon>Lophotrochozoa</taxon>
        <taxon>Mollusca</taxon>
        <taxon>Bivalvia</taxon>
        <taxon>Autobranchia</taxon>
        <taxon>Heteroconchia</taxon>
        <taxon>Euheterodonta</taxon>
        <taxon>Imparidentia</taxon>
        <taxon>Neoheterodontei</taxon>
        <taxon>Myida</taxon>
        <taxon>Dreissenoidea</taxon>
        <taxon>Dreissenidae</taxon>
        <taxon>Dreissena</taxon>
    </lineage>
</organism>
<dbReference type="AlphaFoldDB" id="A0A9D4ENC9"/>
<protein>
    <submittedName>
        <fullName evidence="2">Uncharacterized protein</fullName>
    </submittedName>
</protein>
<gene>
    <name evidence="2" type="ORF">DPMN_158965</name>
</gene>
<keyword evidence="3" id="KW-1185">Reference proteome</keyword>
<reference evidence="2" key="2">
    <citation type="submission" date="2020-11" db="EMBL/GenBank/DDBJ databases">
        <authorList>
            <person name="McCartney M.A."/>
            <person name="Auch B."/>
            <person name="Kono T."/>
            <person name="Mallez S."/>
            <person name="Becker A."/>
            <person name="Gohl D.M."/>
            <person name="Silverstein K.A.T."/>
            <person name="Koren S."/>
            <person name="Bechman K.B."/>
            <person name="Herman A."/>
            <person name="Abrahante J.E."/>
            <person name="Garbe J."/>
        </authorList>
    </citation>
    <scope>NUCLEOTIDE SEQUENCE</scope>
    <source>
        <strain evidence="2">Duluth1</strain>
        <tissue evidence="2">Whole animal</tissue>
    </source>
</reference>
<evidence type="ECO:0000313" key="2">
    <source>
        <dbReference type="EMBL" id="KAH3781140.1"/>
    </source>
</evidence>
<name>A0A9D4ENC9_DREPO</name>
<sequence>MAKKRGRVIKKYDIADLSGKAYLKSMTQGTIQSGFRKASILPFDPTKVPAEMIVPSKSFPKIIPELLVRTMKELLDEKLMETAQKSKPEKPKAYENKTQYKKKKPTMGGKAITEDSTNFQRLENNRKKKIT</sequence>
<evidence type="ECO:0000313" key="3">
    <source>
        <dbReference type="Proteomes" id="UP000828390"/>
    </source>
</evidence>